<accession>A0A8H4NG90</accession>
<name>A0A8H4NG90_9HYPO</name>
<evidence type="ECO:0000313" key="2">
    <source>
        <dbReference type="EMBL" id="KAF4432379.1"/>
    </source>
</evidence>
<dbReference type="AlphaFoldDB" id="A0A8H4NG90"/>
<dbReference type="EMBL" id="JAADJF010000236">
    <property type="protein sequence ID" value="KAF4432379.1"/>
    <property type="molecule type" value="Genomic_DNA"/>
</dbReference>
<sequence>MIVQEGEIGNLAAVTTSPLGDVDSWTGNLEPGTEDNETTSSESETVQPEYSQHEEMLDDFLDGVQRVERQLAQALAVCEKMAKTLENTATFVEPPFTLD</sequence>
<evidence type="ECO:0000313" key="3">
    <source>
        <dbReference type="Proteomes" id="UP000536711"/>
    </source>
</evidence>
<feature type="region of interest" description="Disordered" evidence="1">
    <location>
        <begin position="1"/>
        <end position="48"/>
    </location>
</feature>
<comment type="caution">
    <text evidence="2">The sequence shown here is derived from an EMBL/GenBank/DDBJ whole genome shotgun (WGS) entry which is preliminary data.</text>
</comment>
<keyword evidence="3" id="KW-1185">Reference proteome</keyword>
<gene>
    <name evidence="2" type="ORF">FACUT_8386</name>
</gene>
<dbReference type="Proteomes" id="UP000536711">
    <property type="component" value="Unassembled WGS sequence"/>
</dbReference>
<protein>
    <submittedName>
        <fullName evidence="2">Uncharacterized protein</fullName>
    </submittedName>
</protein>
<evidence type="ECO:0000256" key="1">
    <source>
        <dbReference type="SAM" id="MobiDB-lite"/>
    </source>
</evidence>
<organism evidence="2 3">
    <name type="scientific">Fusarium acutatum</name>
    <dbReference type="NCBI Taxonomy" id="78861"/>
    <lineage>
        <taxon>Eukaryota</taxon>
        <taxon>Fungi</taxon>
        <taxon>Dikarya</taxon>
        <taxon>Ascomycota</taxon>
        <taxon>Pezizomycotina</taxon>
        <taxon>Sordariomycetes</taxon>
        <taxon>Hypocreomycetidae</taxon>
        <taxon>Hypocreales</taxon>
        <taxon>Nectriaceae</taxon>
        <taxon>Fusarium</taxon>
        <taxon>Fusarium fujikuroi species complex</taxon>
    </lineage>
</organism>
<reference evidence="2 3" key="1">
    <citation type="submission" date="2020-01" db="EMBL/GenBank/DDBJ databases">
        <title>Identification and distribution of gene clusters putatively required for synthesis of sphingolipid metabolism inhibitors in phylogenetically diverse species of the filamentous fungus Fusarium.</title>
        <authorList>
            <person name="Kim H.-S."/>
            <person name="Busman M."/>
            <person name="Brown D.W."/>
            <person name="Divon H."/>
            <person name="Uhlig S."/>
            <person name="Proctor R.H."/>
        </authorList>
    </citation>
    <scope>NUCLEOTIDE SEQUENCE [LARGE SCALE GENOMIC DNA]</scope>
    <source>
        <strain evidence="2 3">NRRL 13308</strain>
    </source>
</reference>
<proteinExistence type="predicted"/>